<feature type="region of interest" description="Disordered" evidence="7">
    <location>
        <begin position="1"/>
        <end position="120"/>
    </location>
</feature>
<comment type="similarity">
    <text evidence="2">Belongs to the peptidase C14B family.</text>
</comment>
<keyword evidence="4" id="KW-0053">Apoptosis</keyword>
<dbReference type="OrthoDB" id="3223806at2759"/>
<accession>A0A8H7L800</accession>
<evidence type="ECO:0000259" key="8">
    <source>
        <dbReference type="Pfam" id="PF00656"/>
    </source>
</evidence>
<evidence type="ECO:0000256" key="5">
    <source>
        <dbReference type="ARBA" id="ARBA00022807"/>
    </source>
</evidence>
<gene>
    <name evidence="9" type="ORF">HF325_005015</name>
</gene>
<feature type="domain" description="Peptidase C14 caspase" evidence="8">
    <location>
        <begin position="141"/>
        <end position="428"/>
    </location>
</feature>
<protein>
    <recommendedName>
        <fullName evidence="3">Metacaspase-1</fullName>
    </recommendedName>
</protein>
<dbReference type="GO" id="GO:0006508">
    <property type="term" value="P:proteolysis"/>
    <property type="evidence" value="ECO:0007669"/>
    <property type="project" value="InterPro"/>
</dbReference>
<evidence type="ECO:0000313" key="9">
    <source>
        <dbReference type="EMBL" id="KAF8000086.1"/>
    </source>
</evidence>
<dbReference type="GO" id="GO:0004197">
    <property type="term" value="F:cysteine-type endopeptidase activity"/>
    <property type="evidence" value="ECO:0007669"/>
    <property type="project" value="InterPro"/>
</dbReference>
<dbReference type="InterPro" id="IPR011600">
    <property type="entry name" value="Pept_C14_caspase"/>
</dbReference>
<proteinExistence type="inferred from homology"/>
<dbReference type="GO" id="GO:0006915">
    <property type="term" value="P:apoptotic process"/>
    <property type="evidence" value="ECO:0007669"/>
    <property type="project" value="UniProtKB-KW"/>
</dbReference>
<comment type="function">
    <text evidence="1">Involved in cell death (apoptosis).</text>
</comment>
<feature type="compositionally biased region" description="Low complexity" evidence="7">
    <location>
        <begin position="10"/>
        <end position="22"/>
    </location>
</feature>
<evidence type="ECO:0000313" key="10">
    <source>
        <dbReference type="Proteomes" id="UP000649328"/>
    </source>
</evidence>
<keyword evidence="10" id="KW-1185">Reference proteome</keyword>
<keyword evidence="5" id="KW-0645">Protease</keyword>
<dbReference type="Gene3D" id="3.40.50.12660">
    <property type="match status" value="1"/>
</dbReference>
<dbReference type="Pfam" id="PF00656">
    <property type="entry name" value="Peptidase_C14"/>
    <property type="match status" value="1"/>
</dbReference>
<reference evidence="9" key="1">
    <citation type="submission" date="2020-10" db="EMBL/GenBank/DDBJ databases">
        <title>The Whole-Genome Sequence of Metschnikowia persimmonesis, a Novel Endophytic Yeast Species Isolated from Medicinal Plant Diospyros kaki Thumb.</title>
        <authorList>
            <person name="Rahmat E."/>
            <person name="Kang Y."/>
        </authorList>
    </citation>
    <scope>NUCLEOTIDE SEQUENCE</scope>
    <source>
        <strain evidence="9">KIOM G15050</strain>
    </source>
</reference>
<feature type="compositionally biased region" description="Polar residues" evidence="7">
    <location>
        <begin position="99"/>
        <end position="110"/>
    </location>
</feature>
<sequence>MFPGSGRHSYNNLGNYQNNYGPPQGPPPGNYGPPQGPPPGGYYGGPPPGPPPQSWQPQGGNLNLPQFQQQQVQYQHQQSQAQSQHQQYDRQSAPAPNGTYDSSGHYTGNAYQAPMGAPPTAPQSFGQNSNMTFQYSNCTGKKKALLIGINYYGTKNELRGCVNDVKNMSRFLNQYYGYLYDDMVILTDDQRENARLPTRANIIRAMQWLTKNASPNDSYFFHMSSHGGLVPDQDGDEESGFDSCVYPLDFETAGPIIDDEMHDLMVKPLPPGCRLVALFDACHSGTALDLPFVYLTKGVVKEPNLWKDAGTGALQAIMNYETGNILGAMSAVSGIFKKVSNHKSTDRDRIIQSKMSSADVISLSGCKDDQTSADATEAGKSTGAMSWAFISVLTQSTNQSYLSLLNNMRNMLATKYSQKPQLSASHPQDMNLAFIM</sequence>
<dbReference type="InterPro" id="IPR050452">
    <property type="entry name" value="Metacaspase"/>
</dbReference>
<name>A0A8H7L800_9ASCO</name>
<dbReference type="PANTHER" id="PTHR48104:SF30">
    <property type="entry name" value="METACASPASE-1"/>
    <property type="match status" value="1"/>
</dbReference>
<keyword evidence="5" id="KW-0788">Thiol protease</keyword>
<dbReference type="SUPFAM" id="SSF52129">
    <property type="entry name" value="Caspase-like"/>
    <property type="match status" value="1"/>
</dbReference>
<dbReference type="PANTHER" id="PTHR48104">
    <property type="entry name" value="METACASPASE-4"/>
    <property type="match status" value="1"/>
</dbReference>
<evidence type="ECO:0000256" key="4">
    <source>
        <dbReference type="ARBA" id="ARBA00022703"/>
    </source>
</evidence>
<comment type="caution">
    <text evidence="9">The sequence shown here is derived from an EMBL/GenBank/DDBJ whole genome shotgun (WGS) entry which is preliminary data.</text>
</comment>
<keyword evidence="5" id="KW-0378">Hydrolase</keyword>
<evidence type="ECO:0000256" key="3">
    <source>
        <dbReference type="ARBA" id="ARBA00016994"/>
    </source>
</evidence>
<evidence type="ECO:0000256" key="7">
    <source>
        <dbReference type="SAM" id="MobiDB-lite"/>
    </source>
</evidence>
<evidence type="ECO:0000256" key="6">
    <source>
        <dbReference type="ARBA" id="ARBA00023145"/>
    </source>
</evidence>
<feature type="compositionally biased region" description="Low complexity" evidence="7">
    <location>
        <begin position="55"/>
        <end position="86"/>
    </location>
</feature>
<evidence type="ECO:0000256" key="2">
    <source>
        <dbReference type="ARBA" id="ARBA00009005"/>
    </source>
</evidence>
<dbReference type="InterPro" id="IPR029030">
    <property type="entry name" value="Caspase-like_dom_sf"/>
</dbReference>
<keyword evidence="6" id="KW-0865">Zymogen</keyword>
<dbReference type="AlphaFoldDB" id="A0A8H7L800"/>
<dbReference type="Proteomes" id="UP000649328">
    <property type="component" value="Unassembled WGS sequence"/>
</dbReference>
<dbReference type="EMBL" id="JACBPP010000007">
    <property type="protein sequence ID" value="KAF8000086.1"/>
    <property type="molecule type" value="Genomic_DNA"/>
</dbReference>
<evidence type="ECO:0000256" key="1">
    <source>
        <dbReference type="ARBA" id="ARBA00003621"/>
    </source>
</evidence>
<feature type="compositionally biased region" description="Pro residues" evidence="7">
    <location>
        <begin position="23"/>
        <end position="54"/>
    </location>
</feature>
<dbReference type="GO" id="GO:0005737">
    <property type="term" value="C:cytoplasm"/>
    <property type="evidence" value="ECO:0007669"/>
    <property type="project" value="TreeGrafter"/>
</dbReference>
<organism evidence="9 10">
    <name type="scientific">Metschnikowia pulcherrima</name>
    <dbReference type="NCBI Taxonomy" id="27326"/>
    <lineage>
        <taxon>Eukaryota</taxon>
        <taxon>Fungi</taxon>
        <taxon>Dikarya</taxon>
        <taxon>Ascomycota</taxon>
        <taxon>Saccharomycotina</taxon>
        <taxon>Pichiomycetes</taxon>
        <taxon>Metschnikowiaceae</taxon>
        <taxon>Metschnikowia</taxon>
    </lineage>
</organism>